<comment type="caution">
    <text evidence="2">The sequence shown here is derived from an EMBL/GenBank/DDBJ whole genome shotgun (WGS) entry which is preliminary data.</text>
</comment>
<dbReference type="Pfam" id="PF05544">
    <property type="entry name" value="Pro_racemase"/>
    <property type="match status" value="1"/>
</dbReference>
<dbReference type="SUPFAM" id="SSF54506">
    <property type="entry name" value="Diaminopimelate epimerase-like"/>
    <property type="match status" value="1"/>
</dbReference>
<dbReference type="AlphaFoldDB" id="L9UCW8"/>
<dbReference type="PANTHER" id="PTHR33442:SF5">
    <property type="entry name" value="BIFUNCTIONAL TRANS-3-HYDROXY-L-PROLINE DEHYDRATASE_2-EPIMERASE"/>
    <property type="match status" value="1"/>
</dbReference>
<gene>
    <name evidence="2" type="ORF">HALTITAN_1191</name>
</gene>
<dbReference type="GO" id="GO:0047580">
    <property type="term" value="F:4-hydroxyproline epimerase activity"/>
    <property type="evidence" value="ECO:0007669"/>
    <property type="project" value="TreeGrafter"/>
</dbReference>
<evidence type="ECO:0000313" key="2">
    <source>
        <dbReference type="EMBL" id="ELY22053.1"/>
    </source>
</evidence>
<accession>L9UCW8</accession>
<proteinExistence type="inferred from homology"/>
<evidence type="ECO:0000256" key="1">
    <source>
        <dbReference type="ARBA" id="ARBA00007529"/>
    </source>
</evidence>
<dbReference type="InterPro" id="IPR008794">
    <property type="entry name" value="Pro_racemase_fam"/>
</dbReference>
<organism evidence="2 3">
    <name type="scientific">Vreelandella titanicae BH1</name>
    <dbReference type="NCBI Taxonomy" id="1204738"/>
    <lineage>
        <taxon>Bacteria</taxon>
        <taxon>Pseudomonadati</taxon>
        <taxon>Pseudomonadota</taxon>
        <taxon>Gammaproteobacteria</taxon>
        <taxon>Oceanospirillales</taxon>
        <taxon>Halomonadaceae</taxon>
        <taxon>Vreelandella</taxon>
    </lineage>
</organism>
<dbReference type="Proteomes" id="UP000011651">
    <property type="component" value="Unassembled WGS sequence"/>
</dbReference>
<name>L9UCW8_9GAMM</name>
<sequence>MAFNPRLITQPHSPQEEATMKNQQFLDVIYTHTEGEPTCIVHAGIPYPYGSNILSKRAYLKEHHDHVRTSLMREPRGHQHMFGVFLTPPSDEHHDAGMLWMDGEQFVDMCGHGTIALSMAMVSHRLAPPAQEDGMTRIRFETTAGTVVSEVKADADKVHWTRFENVPAFVMEQDIPVDVPGLGTLKADLVFGGNFFAIIRIPSDKQPICPENGSYFSMAGEAVKAELNKRMTIRHPVHAHINGLNFVTFWHGGTQPDSLYRNVHVFSGGKLDRSPGGTGTSAMMAMFHARNELEENKEIYSEGLLGSGRFTGKILGKTEIGGYSAIRPSVQGTAELIGYAKWLIDERDPVGRGFMIG</sequence>
<protein>
    <submittedName>
        <fullName evidence="2">Proline racemase</fullName>
    </submittedName>
</protein>
<reference evidence="2 3" key="1">
    <citation type="journal article" date="2013" name="Genome Announc.">
        <title>Draft Genome of the Marine Gammaproteobacterium Halomonas titanicae.</title>
        <authorList>
            <person name="Sanchez-Porro C."/>
            <person name="de la Haba R.R."/>
            <person name="Cruz-Hernandez N."/>
            <person name="Gonzalez J.M."/>
            <person name="Reyes-Guirao C."/>
            <person name="Navarro-Sampedro L."/>
            <person name="Carballo M."/>
            <person name="Ventosa A."/>
        </authorList>
    </citation>
    <scope>NUCLEOTIDE SEQUENCE [LARGE SCALE GENOMIC DNA]</scope>
    <source>
        <strain evidence="2 3">BH1</strain>
    </source>
</reference>
<dbReference type="SFLD" id="SFLDS00028">
    <property type="entry name" value="Proline_Racemase"/>
    <property type="match status" value="1"/>
</dbReference>
<dbReference type="Gene3D" id="3.10.310.10">
    <property type="entry name" value="Diaminopimelate Epimerase, Chain A, domain 1"/>
    <property type="match status" value="2"/>
</dbReference>
<evidence type="ECO:0000313" key="3">
    <source>
        <dbReference type="Proteomes" id="UP000011651"/>
    </source>
</evidence>
<dbReference type="EMBL" id="AOPO01000003">
    <property type="protein sequence ID" value="ELY22053.1"/>
    <property type="molecule type" value="Genomic_DNA"/>
</dbReference>
<comment type="similarity">
    <text evidence="1">Belongs to the proline racemase family.</text>
</comment>
<dbReference type="PANTHER" id="PTHR33442">
    <property type="entry name" value="TRANS-3-HYDROXY-L-PROLINE DEHYDRATASE"/>
    <property type="match status" value="1"/>
</dbReference>
<dbReference type="PATRIC" id="fig|1204738.3.peg.1799"/>
<dbReference type="PIRSF" id="PIRSF029792">
    <property type="entry name" value="Pro_racemase"/>
    <property type="match status" value="1"/>
</dbReference>